<keyword evidence="2" id="KW-1185">Reference proteome</keyword>
<dbReference type="AlphaFoldDB" id="A0AAD9AMM1"/>
<dbReference type="Proteomes" id="UP001243330">
    <property type="component" value="Unassembled WGS sequence"/>
</dbReference>
<evidence type="ECO:0000313" key="2">
    <source>
        <dbReference type="Proteomes" id="UP001243330"/>
    </source>
</evidence>
<evidence type="ECO:0000313" key="1">
    <source>
        <dbReference type="EMBL" id="KAK1850190.1"/>
    </source>
</evidence>
<accession>A0AAD9AMM1</accession>
<name>A0AAD9AMM1_9PEZI</name>
<protein>
    <submittedName>
        <fullName evidence="1">Uncharacterized protein</fullName>
    </submittedName>
</protein>
<sequence length="47" mass="5002">TGRHGASGRLIAVVDSDNDALDALDALSSSTAVRRRRLDTVRHVRGS</sequence>
<reference evidence="1" key="1">
    <citation type="submission" date="2023-01" db="EMBL/GenBank/DDBJ databases">
        <title>Colletotrichum chrysophilum M932 genome sequence.</title>
        <authorList>
            <person name="Baroncelli R."/>
        </authorList>
    </citation>
    <scope>NUCLEOTIDE SEQUENCE</scope>
    <source>
        <strain evidence="1">M932</strain>
    </source>
</reference>
<feature type="non-terminal residue" evidence="1">
    <location>
        <position position="1"/>
    </location>
</feature>
<dbReference type="EMBL" id="JAQOWY010000125">
    <property type="protein sequence ID" value="KAK1850190.1"/>
    <property type="molecule type" value="Genomic_DNA"/>
</dbReference>
<proteinExistence type="predicted"/>
<gene>
    <name evidence="1" type="ORF">CCHR01_07183</name>
</gene>
<organism evidence="1 2">
    <name type="scientific">Colletotrichum chrysophilum</name>
    <dbReference type="NCBI Taxonomy" id="1836956"/>
    <lineage>
        <taxon>Eukaryota</taxon>
        <taxon>Fungi</taxon>
        <taxon>Dikarya</taxon>
        <taxon>Ascomycota</taxon>
        <taxon>Pezizomycotina</taxon>
        <taxon>Sordariomycetes</taxon>
        <taxon>Hypocreomycetidae</taxon>
        <taxon>Glomerellales</taxon>
        <taxon>Glomerellaceae</taxon>
        <taxon>Colletotrichum</taxon>
        <taxon>Colletotrichum gloeosporioides species complex</taxon>
    </lineage>
</organism>
<comment type="caution">
    <text evidence="1">The sequence shown here is derived from an EMBL/GenBank/DDBJ whole genome shotgun (WGS) entry which is preliminary data.</text>
</comment>